<evidence type="ECO:0000256" key="1">
    <source>
        <dbReference type="ARBA" id="ARBA00022614"/>
    </source>
</evidence>
<feature type="chain" id="PRO_5029003329" evidence="3">
    <location>
        <begin position="22"/>
        <end position="370"/>
    </location>
</feature>
<dbReference type="PANTHER" id="PTHR24366:SF170">
    <property type="entry name" value="RE50361P"/>
    <property type="match status" value="1"/>
</dbReference>
<dbReference type="PANTHER" id="PTHR24366">
    <property type="entry name" value="IG(IMMUNOGLOBULIN) AND LRR(LEUCINE RICH REPEAT) DOMAINS"/>
    <property type="match status" value="1"/>
</dbReference>
<dbReference type="Pfam" id="PF13855">
    <property type="entry name" value="LRR_8"/>
    <property type="match status" value="2"/>
</dbReference>
<dbReference type="GeneID" id="112905481"/>
<dbReference type="InParanoid" id="A0A7F5RCX0"/>
<evidence type="ECO:0000313" key="5">
    <source>
        <dbReference type="RefSeq" id="XP_025833813.1"/>
    </source>
</evidence>
<dbReference type="InterPro" id="IPR003591">
    <property type="entry name" value="Leu-rich_rpt_typical-subtyp"/>
</dbReference>
<dbReference type="SMART" id="SM00369">
    <property type="entry name" value="LRR_TYP"/>
    <property type="match status" value="8"/>
</dbReference>
<dbReference type="SUPFAM" id="SSF52058">
    <property type="entry name" value="L domain-like"/>
    <property type="match status" value="1"/>
</dbReference>
<sequence length="370" mass="39855">MAAFSTVKFLMSLLIISSLSAVQCCEKITFVNSIAAASLSSTPTPEDVLPITTINGCLEPGSGLEEAVRIAIMNSSVPILYPEAVKDLAKLEVLNLDFNGIKEITPGAFQNLPSLKALTLVGNKIKMIPAGIFNGLTVSFLSLSNNSISVIDPAAFDNMPNLRTIETEFNKISTWSPSWFTNSPNIVTVSFAHNKIASLPGNAFANLKGTHELDGYPVGTAINLSNNKISMIDSLAFQGMGQIGYLDLHKNSIKMLPTHVFSSLSTVGTLILDENKLDCLSEDFLNSLPPVNYISANGNSWNCTCLDAVKSWSKMHGGIINVQIDDMNCATKKMKGILDFVQNMKDMKTKFASMKFQALENATAGGTMVP</sequence>
<name>A0A7F5RCX0_AGRPL</name>
<dbReference type="PROSITE" id="PS51450">
    <property type="entry name" value="LRR"/>
    <property type="match status" value="1"/>
</dbReference>
<protein>
    <submittedName>
        <fullName evidence="5">Leucine-rich repeat-containing protein 15-like</fullName>
    </submittedName>
</protein>
<dbReference type="InterPro" id="IPR001611">
    <property type="entry name" value="Leu-rich_rpt"/>
</dbReference>
<keyword evidence="3" id="KW-0732">Signal</keyword>
<keyword evidence="2" id="KW-0677">Repeat</keyword>
<dbReference type="InterPro" id="IPR032675">
    <property type="entry name" value="LRR_dom_sf"/>
</dbReference>
<dbReference type="Pfam" id="PF00560">
    <property type="entry name" value="LRR_1"/>
    <property type="match status" value="1"/>
</dbReference>
<gene>
    <name evidence="5" type="primary">LOC112905481</name>
</gene>
<dbReference type="AlphaFoldDB" id="A0A7F5RCX0"/>
<dbReference type="KEGG" id="apln:112905481"/>
<dbReference type="Proteomes" id="UP000192223">
    <property type="component" value="Unplaced"/>
</dbReference>
<feature type="signal peptide" evidence="3">
    <location>
        <begin position="1"/>
        <end position="21"/>
    </location>
</feature>
<reference evidence="5" key="1">
    <citation type="submission" date="2025-08" db="UniProtKB">
        <authorList>
            <consortium name="RefSeq"/>
        </authorList>
    </citation>
    <scope>IDENTIFICATION</scope>
    <source>
        <tissue evidence="5">Entire body</tissue>
    </source>
</reference>
<keyword evidence="4" id="KW-1185">Reference proteome</keyword>
<dbReference type="Gene3D" id="3.80.10.10">
    <property type="entry name" value="Ribonuclease Inhibitor"/>
    <property type="match status" value="2"/>
</dbReference>
<evidence type="ECO:0000256" key="3">
    <source>
        <dbReference type="SAM" id="SignalP"/>
    </source>
</evidence>
<organism evidence="4 5">
    <name type="scientific">Agrilus planipennis</name>
    <name type="common">Emerald ash borer</name>
    <name type="synonym">Agrilus marcopoli</name>
    <dbReference type="NCBI Taxonomy" id="224129"/>
    <lineage>
        <taxon>Eukaryota</taxon>
        <taxon>Metazoa</taxon>
        <taxon>Ecdysozoa</taxon>
        <taxon>Arthropoda</taxon>
        <taxon>Hexapoda</taxon>
        <taxon>Insecta</taxon>
        <taxon>Pterygota</taxon>
        <taxon>Neoptera</taxon>
        <taxon>Endopterygota</taxon>
        <taxon>Coleoptera</taxon>
        <taxon>Polyphaga</taxon>
        <taxon>Elateriformia</taxon>
        <taxon>Buprestoidea</taxon>
        <taxon>Buprestidae</taxon>
        <taxon>Agrilinae</taxon>
        <taxon>Agrilus</taxon>
    </lineage>
</organism>
<proteinExistence type="predicted"/>
<evidence type="ECO:0000256" key="2">
    <source>
        <dbReference type="ARBA" id="ARBA00022737"/>
    </source>
</evidence>
<evidence type="ECO:0000313" key="4">
    <source>
        <dbReference type="Proteomes" id="UP000192223"/>
    </source>
</evidence>
<dbReference type="OrthoDB" id="676979at2759"/>
<dbReference type="RefSeq" id="XP_025833813.1">
    <property type="nucleotide sequence ID" value="XM_025978028.1"/>
</dbReference>
<keyword evidence="1" id="KW-0433">Leucine-rich repeat</keyword>
<accession>A0A7F5RCX0</accession>